<comment type="caution">
    <text evidence="2">The sequence shown here is derived from an EMBL/GenBank/DDBJ whole genome shotgun (WGS) entry which is preliminary data.</text>
</comment>
<organism evidence="2 3">
    <name type="scientific">Skeletonema marinoi</name>
    <dbReference type="NCBI Taxonomy" id="267567"/>
    <lineage>
        <taxon>Eukaryota</taxon>
        <taxon>Sar</taxon>
        <taxon>Stramenopiles</taxon>
        <taxon>Ochrophyta</taxon>
        <taxon>Bacillariophyta</taxon>
        <taxon>Coscinodiscophyceae</taxon>
        <taxon>Thalassiosirophycidae</taxon>
        <taxon>Thalassiosirales</taxon>
        <taxon>Skeletonemataceae</taxon>
        <taxon>Skeletonema</taxon>
        <taxon>Skeletonema marinoi-dohrnii complex</taxon>
    </lineage>
</organism>
<accession>A0AAD8Y8I7</accession>
<gene>
    <name evidence="2" type="ORF">QTG54_007945</name>
</gene>
<dbReference type="Proteomes" id="UP001224775">
    <property type="component" value="Unassembled WGS sequence"/>
</dbReference>
<protein>
    <submittedName>
        <fullName evidence="2">Uncharacterized protein</fullName>
    </submittedName>
</protein>
<proteinExistence type="predicted"/>
<feature type="transmembrane region" description="Helical" evidence="1">
    <location>
        <begin position="116"/>
        <end position="137"/>
    </location>
</feature>
<dbReference type="EMBL" id="JATAAI010000013">
    <property type="protein sequence ID" value="KAK1741467.1"/>
    <property type="molecule type" value="Genomic_DNA"/>
</dbReference>
<dbReference type="AlphaFoldDB" id="A0AAD8Y8I7"/>
<feature type="transmembrane region" description="Helical" evidence="1">
    <location>
        <begin position="76"/>
        <end position="96"/>
    </location>
</feature>
<name>A0AAD8Y8I7_9STRA</name>
<evidence type="ECO:0000256" key="1">
    <source>
        <dbReference type="SAM" id="Phobius"/>
    </source>
</evidence>
<sequence>MGTPAEAKAKSQLAEDKSTLTRKIIFYALLATLIADTYASKAEVLNHLTLWSFILHMLYFELHLPSKSSTLTQTLIRLYHGPSFCGSLALFNMYLWTLIANPSMEFDLAPEGRATWLIYARGFWLHLGPIFCHYIDIQENGAVLRDVYSAAGWNGSKLCQFWMCLGGYFAMGLTWEQVNGDASGTYNVTVVSPEVFVLISKAIGVVSCIVAFMVVVKPKLLN</sequence>
<feature type="transmembrane region" description="Helical" evidence="1">
    <location>
        <begin position="195"/>
        <end position="216"/>
    </location>
</feature>
<keyword evidence="1" id="KW-1133">Transmembrane helix</keyword>
<keyword evidence="3" id="KW-1185">Reference proteome</keyword>
<reference evidence="2" key="1">
    <citation type="submission" date="2023-06" db="EMBL/GenBank/DDBJ databases">
        <title>Survivors Of The Sea: Transcriptome response of Skeletonema marinoi to long-term dormancy.</title>
        <authorList>
            <person name="Pinder M.I.M."/>
            <person name="Kourtchenko O."/>
            <person name="Robertson E.K."/>
            <person name="Larsson T."/>
            <person name="Maumus F."/>
            <person name="Osuna-Cruz C.M."/>
            <person name="Vancaester E."/>
            <person name="Stenow R."/>
            <person name="Vandepoele K."/>
            <person name="Ploug H."/>
            <person name="Bruchert V."/>
            <person name="Godhe A."/>
            <person name="Topel M."/>
        </authorList>
    </citation>
    <scope>NUCLEOTIDE SEQUENCE</scope>
    <source>
        <strain evidence="2">R05AC</strain>
    </source>
</reference>
<keyword evidence="1" id="KW-0472">Membrane</keyword>
<keyword evidence="1" id="KW-0812">Transmembrane</keyword>
<feature type="transmembrane region" description="Helical" evidence="1">
    <location>
        <begin position="158"/>
        <end position="175"/>
    </location>
</feature>
<evidence type="ECO:0000313" key="3">
    <source>
        <dbReference type="Proteomes" id="UP001224775"/>
    </source>
</evidence>
<evidence type="ECO:0000313" key="2">
    <source>
        <dbReference type="EMBL" id="KAK1741467.1"/>
    </source>
</evidence>